<dbReference type="AlphaFoldDB" id="A0A6N8EBP1"/>
<dbReference type="PANTHER" id="PTHR42915:SF1">
    <property type="entry name" value="PEPTIDOGLYCAN BETA-N-ACETYLMURAMIDASE NAMZ"/>
    <property type="match status" value="1"/>
</dbReference>
<feature type="domain" description="Peptidoglycan beta-N-acetylmuramidase NamZ C-terminal" evidence="2">
    <location>
        <begin position="234"/>
        <end position="401"/>
    </location>
</feature>
<name>A0A6N8EBP1_9GAMM</name>
<dbReference type="Gene3D" id="3.90.1150.140">
    <property type="match status" value="1"/>
</dbReference>
<dbReference type="Pfam" id="PF20732">
    <property type="entry name" value="NamZ_C"/>
    <property type="match status" value="1"/>
</dbReference>
<dbReference type="PANTHER" id="PTHR42915">
    <property type="entry name" value="HYPOTHETICAL 460 KDA PROTEIN IN FEUA-SIGW INTERGENIC REGION [PRECURSOR]"/>
    <property type="match status" value="1"/>
</dbReference>
<evidence type="ECO:0000313" key="3">
    <source>
        <dbReference type="EMBL" id="MTW19764.1"/>
    </source>
</evidence>
<dbReference type="InterPro" id="IPR048503">
    <property type="entry name" value="NamZ_C"/>
</dbReference>
<feature type="domain" description="Peptidoglycan beta-N-acetylmuramidase NamZ N-terminal" evidence="1">
    <location>
        <begin position="24"/>
        <end position="229"/>
    </location>
</feature>
<accession>A0A6N8EBP1</accession>
<dbReference type="EMBL" id="WNKT01000002">
    <property type="protein sequence ID" value="MTW19764.1"/>
    <property type="molecule type" value="Genomic_DNA"/>
</dbReference>
<keyword evidence="4" id="KW-1185">Reference proteome</keyword>
<sequence>MIKLGLDRLLDNPELRKPLWGRRVALLGHPASVTRHGHHALDALMGLNELDMVAAFGPQHGMRGDKQDNMIETPDETDPRHGIPVYSLYGEVREPTPAMLDSFDVLLIDLQDIGTRIYTYVTTLVYLMRACAAHGKTLWVLDRPNPAGRPIEGSLLEPGWESFVGAGPILMRHGLTLGELAKWFIGDLNLDLDLHVVAMEGYRPSEAPGYGWPVMELSWVNPSPNASSLNMARCFPGTVLLEGTTLSEGRGTTTALELVGAPDLDMDRLLMRMERERADWLQGAVIRPCGFEPTFHKHAGQRCAGIQIHTDNAAYQHERFKPYRLIALLFKCIRLEYPDYPLWRHFHYEYETERLAIDLLSGGTFLREWVDDPAAKPEDLEQRLHPDERQWAETMAPVRLYA</sequence>
<evidence type="ECO:0000259" key="2">
    <source>
        <dbReference type="Pfam" id="PF20732"/>
    </source>
</evidence>
<dbReference type="GO" id="GO:0033922">
    <property type="term" value="F:peptidoglycan beta-N-acetylmuramidase activity"/>
    <property type="evidence" value="ECO:0007669"/>
    <property type="project" value="InterPro"/>
</dbReference>
<dbReference type="PIRSF" id="PIRSF016719">
    <property type="entry name" value="UCP016719"/>
    <property type="match status" value="1"/>
</dbReference>
<comment type="caution">
    <text evidence="3">The sequence shown here is derived from an EMBL/GenBank/DDBJ whole genome shotgun (WGS) entry which is preliminary data.</text>
</comment>
<dbReference type="OrthoDB" id="9801061at2"/>
<evidence type="ECO:0000259" key="1">
    <source>
        <dbReference type="Pfam" id="PF07075"/>
    </source>
</evidence>
<proteinExistence type="predicted"/>
<dbReference type="Gene3D" id="3.40.50.12170">
    <property type="entry name" value="Uncharacterised protein PF07075, DUF1343"/>
    <property type="match status" value="1"/>
</dbReference>
<dbReference type="Pfam" id="PF07075">
    <property type="entry name" value="NamZ_N"/>
    <property type="match status" value="1"/>
</dbReference>
<protein>
    <submittedName>
        <fullName evidence="3">DUF1343 domain-containing protein</fullName>
    </submittedName>
</protein>
<reference evidence="3 4" key="1">
    <citation type="submission" date="2019-11" db="EMBL/GenBank/DDBJ databases">
        <title>Whole-genome sequence of the anaerobic purple sulfur bacterium Allochromatium palmeri DSM 15591.</title>
        <authorList>
            <person name="Kyndt J.A."/>
            <person name="Meyer T.E."/>
        </authorList>
    </citation>
    <scope>NUCLEOTIDE SEQUENCE [LARGE SCALE GENOMIC DNA]</scope>
    <source>
        <strain evidence="3 4">DSM 15591</strain>
    </source>
</reference>
<dbReference type="InterPro" id="IPR008302">
    <property type="entry name" value="NamZ"/>
</dbReference>
<evidence type="ECO:0000313" key="4">
    <source>
        <dbReference type="Proteomes" id="UP000434044"/>
    </source>
</evidence>
<organism evidence="3 4">
    <name type="scientific">Allochromatium palmeri</name>
    <dbReference type="NCBI Taxonomy" id="231048"/>
    <lineage>
        <taxon>Bacteria</taxon>
        <taxon>Pseudomonadati</taxon>
        <taxon>Pseudomonadota</taxon>
        <taxon>Gammaproteobacteria</taxon>
        <taxon>Chromatiales</taxon>
        <taxon>Chromatiaceae</taxon>
        <taxon>Allochromatium</taxon>
    </lineage>
</organism>
<gene>
    <name evidence="3" type="ORF">GJ668_01500</name>
</gene>
<dbReference type="InterPro" id="IPR048502">
    <property type="entry name" value="NamZ_N"/>
</dbReference>
<dbReference type="Proteomes" id="UP000434044">
    <property type="component" value="Unassembled WGS sequence"/>
</dbReference>
<dbReference type="RefSeq" id="WP_155448350.1">
    <property type="nucleotide sequence ID" value="NZ_WNKT01000002.1"/>
</dbReference>